<dbReference type="RefSeq" id="WP_047790470.1">
    <property type="nucleotide sequence ID" value="NZ_CP050861.1"/>
</dbReference>
<evidence type="ECO:0000313" key="2">
    <source>
        <dbReference type="Proteomes" id="UP001056837"/>
    </source>
</evidence>
<dbReference type="PANTHER" id="PTHR37811:SF2">
    <property type="entry name" value="ABM DOMAIN-CONTAINING PROTEIN"/>
    <property type="match status" value="1"/>
</dbReference>
<dbReference type="InterPro" id="IPR011008">
    <property type="entry name" value="Dimeric_a/b-barrel"/>
</dbReference>
<dbReference type="AlphaFoldDB" id="A0AAE9SFK5"/>
<keyword evidence="1" id="KW-0503">Monooxygenase</keyword>
<gene>
    <name evidence="1" type="ORF">HER15_05035</name>
</gene>
<dbReference type="SUPFAM" id="SSF54909">
    <property type="entry name" value="Dimeric alpha+beta barrel"/>
    <property type="match status" value="1"/>
</dbReference>
<dbReference type="Gene3D" id="3.30.70.100">
    <property type="match status" value="1"/>
</dbReference>
<proteinExistence type="predicted"/>
<sequence>MIVDNLKPPYYAVIFTTTLSDDTEGYYEMAEKMDNLAKEQDGYLGVESTRSNVGITVSYWESLDAIVKWKNNVEHTEARNKGRERWYKKYQLRICKVEREYGFEKG</sequence>
<protein>
    <submittedName>
        <fullName evidence="1">Antibiotic biosynthesis monooxygenase</fullName>
    </submittedName>
</protein>
<organism evidence="1 2">
    <name type="scientific">Tenacibaculum mesophilum</name>
    <dbReference type="NCBI Taxonomy" id="104268"/>
    <lineage>
        <taxon>Bacteria</taxon>
        <taxon>Pseudomonadati</taxon>
        <taxon>Bacteroidota</taxon>
        <taxon>Flavobacteriia</taxon>
        <taxon>Flavobacteriales</taxon>
        <taxon>Flavobacteriaceae</taxon>
        <taxon>Tenacibaculum</taxon>
    </lineage>
</organism>
<dbReference type="InterPro" id="IPR052936">
    <property type="entry name" value="Jasmonate_Hydroxylase-like"/>
</dbReference>
<name>A0AAE9SFK5_9FLAO</name>
<reference evidence="1" key="1">
    <citation type="submission" date="2020-04" db="EMBL/GenBank/DDBJ databases">
        <title>Tenacibaculum mesophilum bac2.</title>
        <authorList>
            <person name="Li M."/>
        </authorList>
    </citation>
    <scope>NUCLEOTIDE SEQUENCE</scope>
    <source>
        <strain evidence="1">Bac2</strain>
    </source>
</reference>
<dbReference type="Proteomes" id="UP001056837">
    <property type="component" value="Chromosome"/>
</dbReference>
<keyword evidence="1" id="KW-0560">Oxidoreductase</keyword>
<dbReference type="EMBL" id="CP050861">
    <property type="protein sequence ID" value="UTD14878.1"/>
    <property type="molecule type" value="Genomic_DNA"/>
</dbReference>
<accession>A0AAE9SFK5</accession>
<dbReference type="PANTHER" id="PTHR37811">
    <property type="entry name" value="BLL5343 PROTEIN"/>
    <property type="match status" value="1"/>
</dbReference>
<dbReference type="GO" id="GO:0004497">
    <property type="term" value="F:monooxygenase activity"/>
    <property type="evidence" value="ECO:0007669"/>
    <property type="project" value="UniProtKB-KW"/>
</dbReference>
<evidence type="ECO:0000313" key="1">
    <source>
        <dbReference type="EMBL" id="UTD14878.1"/>
    </source>
</evidence>